<reference evidence="1 2" key="1">
    <citation type="submission" date="2019-05" db="EMBL/GenBank/DDBJ databases">
        <title>Whole genome sequence analysis of Cupriavidus campinensis S14E4C strain.</title>
        <authorList>
            <person name="Abbaszade G."/>
            <person name="Szabo A."/>
            <person name="Toumi M."/>
            <person name="Toth E."/>
        </authorList>
    </citation>
    <scope>NUCLEOTIDE SEQUENCE [LARGE SCALE GENOMIC DNA]</scope>
    <source>
        <strain evidence="1 2">S14E4C</strain>
    </source>
</reference>
<comment type="caution">
    <text evidence="1">The sequence shown here is derived from an EMBL/GenBank/DDBJ whole genome shotgun (WGS) entry which is preliminary data.</text>
</comment>
<evidence type="ECO:0000313" key="2">
    <source>
        <dbReference type="Proteomes" id="UP000318943"/>
    </source>
</evidence>
<dbReference type="Proteomes" id="UP000318943">
    <property type="component" value="Unassembled WGS sequence"/>
</dbReference>
<sequence>MVLNGVITERVTQPSPGEVRAAREAAGLTADAAGALVSSAKQPRRTWEKWEKPVGTDNHREIPLAAWELFLLVTDQHPALRLKKR</sequence>
<evidence type="ECO:0000313" key="1">
    <source>
        <dbReference type="EMBL" id="TSP11119.1"/>
    </source>
</evidence>
<name>A0ABY3EJU1_9BURK</name>
<dbReference type="EMBL" id="VCIZ01000012">
    <property type="protein sequence ID" value="TSP11119.1"/>
    <property type="molecule type" value="Genomic_DNA"/>
</dbReference>
<protein>
    <recommendedName>
        <fullName evidence="3">XRE family transcriptional regulator</fullName>
    </recommendedName>
</protein>
<organism evidence="1 2">
    <name type="scientific">Cupriavidus campinensis</name>
    <dbReference type="NCBI Taxonomy" id="151783"/>
    <lineage>
        <taxon>Bacteria</taxon>
        <taxon>Pseudomonadati</taxon>
        <taxon>Pseudomonadota</taxon>
        <taxon>Betaproteobacteria</taxon>
        <taxon>Burkholderiales</taxon>
        <taxon>Burkholderiaceae</taxon>
        <taxon>Cupriavidus</taxon>
    </lineage>
</organism>
<accession>A0ABY3EJU1</accession>
<keyword evidence="2" id="KW-1185">Reference proteome</keyword>
<proteinExistence type="predicted"/>
<gene>
    <name evidence="1" type="ORF">FGG12_19325</name>
</gene>
<evidence type="ECO:0008006" key="3">
    <source>
        <dbReference type="Google" id="ProtNLM"/>
    </source>
</evidence>